<name>A0AA88HXF6_ARTSF</name>
<dbReference type="SUPFAM" id="SSF56672">
    <property type="entry name" value="DNA/RNA polymerases"/>
    <property type="match status" value="1"/>
</dbReference>
<dbReference type="PANTHER" id="PTHR37984">
    <property type="entry name" value="PROTEIN CBG26694"/>
    <property type="match status" value="1"/>
</dbReference>
<reference evidence="1" key="1">
    <citation type="submission" date="2023-07" db="EMBL/GenBank/DDBJ databases">
        <title>Chromosome-level genome assembly of Artemia franciscana.</title>
        <authorList>
            <person name="Jo E."/>
        </authorList>
    </citation>
    <scope>NUCLEOTIDE SEQUENCE</scope>
    <source>
        <tissue evidence="1">Whole body</tissue>
    </source>
</reference>
<dbReference type="GO" id="GO:0071897">
    <property type="term" value="P:DNA biosynthetic process"/>
    <property type="evidence" value="ECO:0007669"/>
    <property type="project" value="UniProtKB-ARBA"/>
</dbReference>
<proteinExistence type="predicted"/>
<organism evidence="1 2">
    <name type="scientific">Artemia franciscana</name>
    <name type="common">Brine shrimp</name>
    <name type="synonym">Artemia sanfranciscana</name>
    <dbReference type="NCBI Taxonomy" id="6661"/>
    <lineage>
        <taxon>Eukaryota</taxon>
        <taxon>Metazoa</taxon>
        <taxon>Ecdysozoa</taxon>
        <taxon>Arthropoda</taxon>
        <taxon>Crustacea</taxon>
        <taxon>Branchiopoda</taxon>
        <taxon>Anostraca</taxon>
        <taxon>Artemiidae</taxon>
        <taxon>Artemia</taxon>
    </lineage>
</organism>
<dbReference type="Proteomes" id="UP001187531">
    <property type="component" value="Unassembled WGS sequence"/>
</dbReference>
<accession>A0AA88HXF6</accession>
<dbReference type="AlphaFoldDB" id="A0AA88HXF6"/>
<dbReference type="EMBL" id="JAVRJZ010000010">
    <property type="protein sequence ID" value="KAK2718024.1"/>
    <property type="molecule type" value="Genomic_DNA"/>
</dbReference>
<dbReference type="PANTHER" id="PTHR37984:SF7">
    <property type="entry name" value="INTEGRASE CATALYTIC DOMAIN-CONTAINING PROTEIN"/>
    <property type="match status" value="1"/>
</dbReference>
<dbReference type="InterPro" id="IPR050951">
    <property type="entry name" value="Retrovirus_Pol_polyprotein"/>
</dbReference>
<evidence type="ECO:0000313" key="1">
    <source>
        <dbReference type="EMBL" id="KAK2718024.1"/>
    </source>
</evidence>
<gene>
    <name evidence="1" type="ORF">QYM36_006718</name>
</gene>
<protein>
    <submittedName>
        <fullName evidence="1">Uncharacterized protein</fullName>
    </submittedName>
</protein>
<dbReference type="InterPro" id="IPR043128">
    <property type="entry name" value="Rev_trsase/Diguanyl_cyclase"/>
</dbReference>
<sequence length="97" mass="11121">MEIAIEKGVKLNKDKCSFFASRACYFGHVIGANGMKPDPEKLRTIEKMSRPPSCEELLTLLEMLNYLAKYVPDLSTRNKSPRDILKRELFSWGPKND</sequence>
<dbReference type="InterPro" id="IPR043502">
    <property type="entry name" value="DNA/RNA_pol_sf"/>
</dbReference>
<keyword evidence="2" id="KW-1185">Reference proteome</keyword>
<dbReference type="Gene3D" id="3.30.70.270">
    <property type="match status" value="2"/>
</dbReference>
<comment type="caution">
    <text evidence="1">The sequence shown here is derived from an EMBL/GenBank/DDBJ whole genome shotgun (WGS) entry which is preliminary data.</text>
</comment>
<evidence type="ECO:0000313" key="2">
    <source>
        <dbReference type="Proteomes" id="UP001187531"/>
    </source>
</evidence>